<proteinExistence type="inferred from homology"/>
<sequence>MKIEQRSVDFIPEDERYGKPSSLFNIWFAGNMHVTTLVTGALVVTFGLNLFWSVLALILGNCLGAIFMALHSAQGPKLGIPQMIQSRAQFGVYGAAIPIVIVILMYLGFFASSNVLGSEVLSSTLSISPNVSVILFSIVAFFIALFGYDLIHKMQKYLTWIFIIVFAIVTVIVFRMPLPAGSWSMSGFNPAAFMLSVSVVATWQLTYAPYVADYSRYLPINTSTSKSFWYTYCGSVIGTFWMMLLGVILTIAVPHYLDHASSNLAHLFGTFALIMFVIIFLGQISIDVYNLYGAFMSSTTAIQPFFNLKVTPKVRLILLLCITVIGTLLAIWGRHSFLAFFSNFILFLTYFLIPWTTINLVDFYLLRRGHYNTQDVFDGNGQYGKINWITTVAYIVSILAEIPFINTSFYMGPIAHALNGADLAWIIGLIIPGVLYYFPMKRQIRINTSNMQNKGI</sequence>
<keyword evidence="10" id="KW-1185">Reference proteome</keyword>
<comment type="caution">
    <text evidence="9">The sequence shown here is derived from an EMBL/GenBank/DDBJ whole genome shotgun (WGS) entry which is preliminary data.</text>
</comment>
<dbReference type="Gene3D" id="1.10.4160.10">
    <property type="entry name" value="Hydantoin permease"/>
    <property type="match status" value="1"/>
</dbReference>
<dbReference type="PIRSF" id="PIRSF002744">
    <property type="entry name" value="Pur-cyt_permease"/>
    <property type="match status" value="1"/>
</dbReference>
<comment type="similarity">
    <text evidence="2 7">Belongs to the purine-cytosine permease (2.A.39) family.</text>
</comment>
<dbReference type="InterPro" id="IPR001248">
    <property type="entry name" value="Pur-cyt_permease"/>
</dbReference>
<feature type="transmembrane region" description="Helical" evidence="8">
    <location>
        <begin position="229"/>
        <end position="253"/>
    </location>
</feature>
<dbReference type="PANTHER" id="PTHR31806:SF1">
    <property type="entry name" value="PURINE-CYTOSINE PERMEASE FCY2-RELATED"/>
    <property type="match status" value="1"/>
</dbReference>
<feature type="transmembrane region" description="Helical" evidence="8">
    <location>
        <begin position="417"/>
        <end position="438"/>
    </location>
</feature>
<feature type="transmembrane region" description="Helical" evidence="8">
    <location>
        <begin position="386"/>
        <end position="405"/>
    </location>
</feature>
<feature type="transmembrane region" description="Helical" evidence="8">
    <location>
        <begin position="158"/>
        <end position="178"/>
    </location>
</feature>
<keyword evidence="5 8" id="KW-1133">Transmembrane helix</keyword>
<name>A0A4R2NYC0_9BACL</name>
<keyword evidence="6 7" id="KW-0472">Membrane</keyword>
<feature type="transmembrane region" description="Helical" evidence="8">
    <location>
        <begin position="265"/>
        <end position="292"/>
    </location>
</feature>
<feature type="transmembrane region" description="Helical" evidence="8">
    <location>
        <begin position="50"/>
        <end position="70"/>
    </location>
</feature>
<feature type="transmembrane region" description="Helical" evidence="8">
    <location>
        <begin position="344"/>
        <end position="365"/>
    </location>
</feature>
<dbReference type="Proteomes" id="UP000295416">
    <property type="component" value="Unassembled WGS sequence"/>
</dbReference>
<evidence type="ECO:0000256" key="7">
    <source>
        <dbReference type="PIRNR" id="PIRNR002744"/>
    </source>
</evidence>
<comment type="subcellular location">
    <subcellularLocation>
        <location evidence="1">Membrane</location>
        <topology evidence="1">Multi-pass membrane protein</topology>
    </subcellularLocation>
</comment>
<feature type="transmembrane region" description="Helical" evidence="8">
    <location>
        <begin position="313"/>
        <end position="332"/>
    </location>
</feature>
<dbReference type="GO" id="GO:0022857">
    <property type="term" value="F:transmembrane transporter activity"/>
    <property type="evidence" value="ECO:0007669"/>
    <property type="project" value="InterPro"/>
</dbReference>
<feature type="transmembrane region" description="Helical" evidence="8">
    <location>
        <begin position="21"/>
        <end position="44"/>
    </location>
</feature>
<feature type="transmembrane region" description="Helical" evidence="8">
    <location>
        <begin position="131"/>
        <end position="151"/>
    </location>
</feature>
<evidence type="ECO:0000313" key="9">
    <source>
        <dbReference type="EMBL" id="TCP27087.1"/>
    </source>
</evidence>
<feature type="transmembrane region" description="Helical" evidence="8">
    <location>
        <begin position="190"/>
        <end position="208"/>
    </location>
</feature>
<dbReference type="CDD" id="cd11484">
    <property type="entry name" value="SLC-NCS1sbd_CobB-like"/>
    <property type="match status" value="1"/>
</dbReference>
<accession>A0A4R2NYC0</accession>
<dbReference type="RefSeq" id="WP_132746563.1">
    <property type="nucleotide sequence ID" value="NZ_SLXK01000018.1"/>
</dbReference>
<organism evidence="9 10">
    <name type="scientific">Scopulibacillus darangshiensis</name>
    <dbReference type="NCBI Taxonomy" id="442528"/>
    <lineage>
        <taxon>Bacteria</taxon>
        <taxon>Bacillati</taxon>
        <taxon>Bacillota</taxon>
        <taxon>Bacilli</taxon>
        <taxon>Bacillales</taxon>
        <taxon>Sporolactobacillaceae</taxon>
        <taxon>Scopulibacillus</taxon>
    </lineage>
</organism>
<evidence type="ECO:0000256" key="2">
    <source>
        <dbReference type="ARBA" id="ARBA00008974"/>
    </source>
</evidence>
<keyword evidence="4 8" id="KW-0812">Transmembrane</keyword>
<gene>
    <name evidence="9" type="ORF">EV207_11865</name>
</gene>
<feature type="transmembrane region" description="Helical" evidence="8">
    <location>
        <begin position="90"/>
        <end position="111"/>
    </location>
</feature>
<dbReference type="PANTHER" id="PTHR31806">
    <property type="entry name" value="PURINE-CYTOSINE PERMEASE FCY2-RELATED"/>
    <property type="match status" value="1"/>
</dbReference>
<dbReference type="EMBL" id="SLXK01000018">
    <property type="protein sequence ID" value="TCP27087.1"/>
    <property type="molecule type" value="Genomic_DNA"/>
</dbReference>
<evidence type="ECO:0000256" key="8">
    <source>
        <dbReference type="SAM" id="Phobius"/>
    </source>
</evidence>
<evidence type="ECO:0000256" key="1">
    <source>
        <dbReference type="ARBA" id="ARBA00004141"/>
    </source>
</evidence>
<evidence type="ECO:0000256" key="4">
    <source>
        <dbReference type="ARBA" id="ARBA00022692"/>
    </source>
</evidence>
<evidence type="ECO:0000256" key="6">
    <source>
        <dbReference type="ARBA" id="ARBA00023136"/>
    </source>
</evidence>
<dbReference type="OrthoDB" id="9809167at2"/>
<keyword evidence="3 7" id="KW-0813">Transport</keyword>
<dbReference type="GO" id="GO:0005886">
    <property type="term" value="C:plasma membrane"/>
    <property type="evidence" value="ECO:0007669"/>
    <property type="project" value="TreeGrafter"/>
</dbReference>
<evidence type="ECO:0000256" key="5">
    <source>
        <dbReference type="ARBA" id="ARBA00022989"/>
    </source>
</evidence>
<evidence type="ECO:0000313" key="10">
    <source>
        <dbReference type="Proteomes" id="UP000295416"/>
    </source>
</evidence>
<dbReference type="AlphaFoldDB" id="A0A4R2NYC0"/>
<dbReference type="InterPro" id="IPR026030">
    <property type="entry name" value="Pur-cyt_permease_Fcy2/21/22"/>
</dbReference>
<evidence type="ECO:0000256" key="3">
    <source>
        <dbReference type="ARBA" id="ARBA00022448"/>
    </source>
</evidence>
<reference evidence="9 10" key="1">
    <citation type="submission" date="2019-03" db="EMBL/GenBank/DDBJ databases">
        <title>Genomic Encyclopedia of Type Strains, Phase IV (KMG-IV): sequencing the most valuable type-strain genomes for metagenomic binning, comparative biology and taxonomic classification.</title>
        <authorList>
            <person name="Goeker M."/>
        </authorList>
    </citation>
    <scope>NUCLEOTIDE SEQUENCE [LARGE SCALE GENOMIC DNA]</scope>
    <source>
        <strain evidence="9 10">DSM 19377</strain>
    </source>
</reference>
<protein>
    <submittedName>
        <fullName evidence="9">NCS1 family nucleobase:cation symporter-1</fullName>
    </submittedName>
</protein>
<dbReference type="Pfam" id="PF02133">
    <property type="entry name" value="Transp_cyt_pur"/>
    <property type="match status" value="1"/>
</dbReference>